<dbReference type="RefSeq" id="WP_321565520.1">
    <property type="nucleotide sequence ID" value="NZ_CP139558.1"/>
</dbReference>
<keyword evidence="2" id="KW-1185">Reference proteome</keyword>
<sequence length="50" mass="5475">MIAVGMAASDDETGQITYNKAGFNRLYCMTGNSYLQVLVHPPDSLQVLLQ</sequence>
<name>A0ABZ0TUK5_9SPHI</name>
<protein>
    <submittedName>
        <fullName evidence="1">Uncharacterized protein</fullName>
    </submittedName>
</protein>
<dbReference type="Proteomes" id="UP001324380">
    <property type="component" value="Chromosome"/>
</dbReference>
<accession>A0ABZ0TUK5</accession>
<evidence type="ECO:0000313" key="1">
    <source>
        <dbReference type="EMBL" id="WPU96426.1"/>
    </source>
</evidence>
<reference evidence="1 2" key="1">
    <citation type="submission" date="2023-11" db="EMBL/GenBank/DDBJ databases">
        <title>Analysis of the Genomes of Mucilaginibacter gossypii cycad 4 and M. sabulilitoris SNA2: microbes with the potential for plant growth promotion.</title>
        <authorList>
            <person name="Hirsch A.M."/>
            <person name="Humm E."/>
            <person name="Rubbi M."/>
            <person name="Del Vecchio G."/>
            <person name="Ha S.M."/>
            <person name="Pellegrini M."/>
            <person name="Gunsalus R.P."/>
        </authorList>
    </citation>
    <scope>NUCLEOTIDE SEQUENCE [LARGE SCALE GENOMIC DNA]</scope>
    <source>
        <strain evidence="1 2">SNA2</strain>
    </source>
</reference>
<gene>
    <name evidence="1" type="ORF">SNE25_12940</name>
</gene>
<evidence type="ECO:0000313" key="2">
    <source>
        <dbReference type="Proteomes" id="UP001324380"/>
    </source>
</evidence>
<dbReference type="EMBL" id="CP139558">
    <property type="protein sequence ID" value="WPU96426.1"/>
    <property type="molecule type" value="Genomic_DNA"/>
</dbReference>
<organism evidence="1 2">
    <name type="scientific">Mucilaginibacter sabulilitoris</name>
    <dbReference type="NCBI Taxonomy" id="1173583"/>
    <lineage>
        <taxon>Bacteria</taxon>
        <taxon>Pseudomonadati</taxon>
        <taxon>Bacteroidota</taxon>
        <taxon>Sphingobacteriia</taxon>
        <taxon>Sphingobacteriales</taxon>
        <taxon>Sphingobacteriaceae</taxon>
        <taxon>Mucilaginibacter</taxon>
    </lineage>
</organism>
<proteinExistence type="predicted"/>